<feature type="domain" description="Deacetylase sirtuin-type" evidence="11">
    <location>
        <begin position="1"/>
        <end position="69"/>
    </location>
</feature>
<keyword evidence="6" id="KW-0520">NAD</keyword>
<dbReference type="InterPro" id="IPR029035">
    <property type="entry name" value="DHS-like_NAD/FAD-binding_dom"/>
</dbReference>
<accession>A0A4W5L358</accession>
<dbReference type="InterPro" id="IPR026590">
    <property type="entry name" value="Ssirtuin_cat_dom"/>
</dbReference>
<reference evidence="12" key="3">
    <citation type="submission" date="2025-09" db="UniProtKB">
        <authorList>
            <consortium name="Ensembl"/>
        </authorList>
    </citation>
    <scope>IDENTIFICATION</scope>
</reference>
<dbReference type="SUPFAM" id="SSF52467">
    <property type="entry name" value="DHS-like NAD/FAD-binding domain"/>
    <property type="match status" value="1"/>
</dbReference>
<evidence type="ECO:0000313" key="12">
    <source>
        <dbReference type="Ensembl" id="ENSHHUP00000018949.1"/>
    </source>
</evidence>
<dbReference type="PROSITE" id="PS50305">
    <property type="entry name" value="SIRTUIN"/>
    <property type="match status" value="1"/>
</dbReference>
<evidence type="ECO:0000256" key="9">
    <source>
        <dbReference type="ARBA" id="ARBA00043038"/>
    </source>
</evidence>
<reference evidence="12" key="2">
    <citation type="submission" date="2025-08" db="UniProtKB">
        <authorList>
            <consortium name="Ensembl"/>
        </authorList>
    </citation>
    <scope>IDENTIFICATION</scope>
</reference>
<dbReference type="PANTHER" id="PTHR11085:SF1">
    <property type="entry name" value="NAD-DEPENDENT PROTEIN DEACETYLASE SIRTUIN-7"/>
    <property type="match status" value="1"/>
</dbReference>
<reference evidence="13" key="1">
    <citation type="submission" date="2018-06" db="EMBL/GenBank/DDBJ databases">
        <title>Genome assembly of Danube salmon.</title>
        <authorList>
            <person name="Macqueen D.J."/>
            <person name="Gundappa M.K."/>
        </authorList>
    </citation>
    <scope>NUCLEOTIDE SEQUENCE [LARGE SCALE GENOMIC DNA]</scope>
</reference>
<name>A0A4W5L358_9TELE</name>
<dbReference type="STRING" id="62062.ENSHHUP00000018949"/>
<dbReference type="Ensembl" id="ENSHHUT00000019631.1">
    <property type="protein sequence ID" value="ENSHHUP00000018949.1"/>
    <property type="gene ID" value="ENSHHUG00000011806.1"/>
</dbReference>
<keyword evidence="3" id="KW-0808">Transferase</keyword>
<comment type="cofactor">
    <cofactor evidence="1">
        <name>Zn(2+)</name>
        <dbReference type="ChEBI" id="CHEBI:29105"/>
    </cofactor>
</comment>
<dbReference type="InterPro" id="IPR003000">
    <property type="entry name" value="Sirtuin"/>
</dbReference>
<proteinExistence type="inferred from homology"/>
<dbReference type="Gene3D" id="3.40.50.1220">
    <property type="entry name" value="TPP-binding domain"/>
    <property type="match status" value="1"/>
</dbReference>
<comment type="caution">
    <text evidence="10">Lacks conserved residue(s) required for the propagation of feature annotation.</text>
</comment>
<dbReference type="AlphaFoldDB" id="A0A4W5L358"/>
<organism evidence="12 13">
    <name type="scientific">Hucho hucho</name>
    <name type="common">huchen</name>
    <dbReference type="NCBI Taxonomy" id="62062"/>
    <lineage>
        <taxon>Eukaryota</taxon>
        <taxon>Metazoa</taxon>
        <taxon>Chordata</taxon>
        <taxon>Craniata</taxon>
        <taxon>Vertebrata</taxon>
        <taxon>Euteleostomi</taxon>
        <taxon>Actinopterygii</taxon>
        <taxon>Neopterygii</taxon>
        <taxon>Teleostei</taxon>
        <taxon>Protacanthopterygii</taxon>
        <taxon>Salmoniformes</taxon>
        <taxon>Salmonidae</taxon>
        <taxon>Salmoninae</taxon>
        <taxon>Hucho</taxon>
    </lineage>
</organism>
<keyword evidence="13" id="KW-1185">Reference proteome</keyword>
<dbReference type="GO" id="GO:0046872">
    <property type="term" value="F:metal ion binding"/>
    <property type="evidence" value="ECO:0007669"/>
    <property type="project" value="UniProtKB-KW"/>
</dbReference>
<evidence type="ECO:0000256" key="7">
    <source>
        <dbReference type="ARBA" id="ARBA00038170"/>
    </source>
</evidence>
<evidence type="ECO:0000256" key="2">
    <source>
        <dbReference type="ARBA" id="ARBA00022553"/>
    </source>
</evidence>
<evidence type="ECO:0000256" key="10">
    <source>
        <dbReference type="PROSITE-ProRule" id="PRU00236"/>
    </source>
</evidence>
<dbReference type="InterPro" id="IPR050134">
    <property type="entry name" value="NAD-dep_sirtuin_deacylases"/>
</dbReference>
<evidence type="ECO:0000256" key="4">
    <source>
        <dbReference type="ARBA" id="ARBA00022723"/>
    </source>
</evidence>
<dbReference type="Proteomes" id="UP000314982">
    <property type="component" value="Unassembled WGS sequence"/>
</dbReference>
<dbReference type="Pfam" id="PF02146">
    <property type="entry name" value="SIR2"/>
    <property type="match status" value="1"/>
</dbReference>
<evidence type="ECO:0000256" key="1">
    <source>
        <dbReference type="ARBA" id="ARBA00001947"/>
    </source>
</evidence>
<evidence type="ECO:0000256" key="5">
    <source>
        <dbReference type="ARBA" id="ARBA00022833"/>
    </source>
</evidence>
<dbReference type="GO" id="GO:0005634">
    <property type="term" value="C:nucleus"/>
    <property type="evidence" value="ECO:0007669"/>
    <property type="project" value="TreeGrafter"/>
</dbReference>
<sequence>MCIRMLHEENMVHHVVSQNCDGLHLRSGLPRNTLSELHGNMFIEVGLTHTLALHTVCTTYSIFHLKNSL</sequence>
<keyword evidence="4" id="KW-0479">Metal-binding</keyword>
<evidence type="ECO:0000256" key="6">
    <source>
        <dbReference type="ARBA" id="ARBA00023027"/>
    </source>
</evidence>
<dbReference type="GeneTree" id="ENSGT00940000159703"/>
<protein>
    <recommendedName>
        <fullName evidence="9">Regulatory protein SIR2 homolog 7</fullName>
    </recommendedName>
    <alternativeName>
        <fullName evidence="8">SIR2-like protein 7</fullName>
    </alternativeName>
</protein>
<dbReference type="GO" id="GO:0000785">
    <property type="term" value="C:chromatin"/>
    <property type="evidence" value="ECO:0007669"/>
    <property type="project" value="TreeGrafter"/>
</dbReference>
<keyword evidence="2" id="KW-0597">Phosphoprotein</keyword>
<keyword evidence="5" id="KW-0862">Zinc</keyword>
<evidence type="ECO:0000259" key="11">
    <source>
        <dbReference type="PROSITE" id="PS50305"/>
    </source>
</evidence>
<evidence type="ECO:0000256" key="8">
    <source>
        <dbReference type="ARBA" id="ARBA00041832"/>
    </source>
</evidence>
<comment type="similarity">
    <text evidence="7">Belongs to the sirtuin family. Class IV subfamily.</text>
</comment>
<evidence type="ECO:0000313" key="13">
    <source>
        <dbReference type="Proteomes" id="UP000314982"/>
    </source>
</evidence>
<dbReference type="GO" id="GO:0097372">
    <property type="term" value="F:histone H3K18 deacetylase activity, NAD-dependent"/>
    <property type="evidence" value="ECO:0007669"/>
    <property type="project" value="TreeGrafter"/>
</dbReference>
<evidence type="ECO:0000256" key="3">
    <source>
        <dbReference type="ARBA" id="ARBA00022679"/>
    </source>
</evidence>
<dbReference type="GO" id="GO:0070403">
    <property type="term" value="F:NAD+ binding"/>
    <property type="evidence" value="ECO:0007669"/>
    <property type="project" value="InterPro"/>
</dbReference>
<dbReference type="PANTHER" id="PTHR11085">
    <property type="entry name" value="NAD-DEPENDENT PROTEIN DEACYLASE SIRTUIN-5, MITOCHONDRIAL-RELATED"/>
    <property type="match status" value="1"/>
</dbReference>